<dbReference type="Proteomes" id="UP000192441">
    <property type="component" value="Unassembled WGS sequence"/>
</dbReference>
<feature type="transmembrane region" description="Helical" evidence="2">
    <location>
        <begin position="142"/>
        <end position="166"/>
    </location>
</feature>
<evidence type="ECO:0000313" key="6">
    <source>
        <dbReference type="Proteomes" id="UP000467379"/>
    </source>
</evidence>
<dbReference type="PANTHER" id="PTHR43459:SF1">
    <property type="entry name" value="EG:BACN32G11.4 PROTEIN"/>
    <property type="match status" value="1"/>
</dbReference>
<keyword evidence="2" id="KW-0812">Transmembrane</keyword>
<dbReference type="OrthoDB" id="9777711at2"/>
<dbReference type="InterPro" id="IPR029045">
    <property type="entry name" value="ClpP/crotonase-like_dom_sf"/>
</dbReference>
<gene>
    <name evidence="4" type="ORF">BST20_06455</name>
    <name evidence="3" type="ORF">MBRA_56900</name>
</gene>
<evidence type="ECO:0000256" key="2">
    <source>
        <dbReference type="SAM" id="Phobius"/>
    </source>
</evidence>
<evidence type="ECO:0000313" key="5">
    <source>
        <dbReference type="Proteomes" id="UP000192441"/>
    </source>
</evidence>
<keyword evidence="2" id="KW-0472">Membrane</keyword>
<dbReference type="InterPro" id="IPR014748">
    <property type="entry name" value="Enoyl-CoA_hydra_C"/>
</dbReference>
<geneLocation type="plasmid" evidence="3 6">
    <name>pJCM12687</name>
</geneLocation>
<dbReference type="Gene3D" id="3.90.226.10">
    <property type="entry name" value="2-enoyl-CoA Hydratase, Chain A, domain 1"/>
    <property type="match status" value="1"/>
</dbReference>
<comment type="similarity">
    <text evidence="1">Belongs to the enoyl-CoA hydratase/isomerase family.</text>
</comment>
<dbReference type="Proteomes" id="UP000467379">
    <property type="component" value="Plasmid pJCM12687"/>
</dbReference>
<name>A0A7I7WFD3_9MYCO</name>
<dbReference type="EMBL" id="AP022607">
    <property type="protein sequence ID" value="BBZ15495.1"/>
    <property type="molecule type" value="Genomic_DNA"/>
</dbReference>
<accession>A0A7I7WFD3</accession>
<dbReference type="RefSeq" id="WP_083130587.1">
    <property type="nucleotide sequence ID" value="NZ_AP022607.1"/>
</dbReference>
<dbReference type="CDD" id="cd06558">
    <property type="entry name" value="crotonase-like"/>
    <property type="match status" value="1"/>
</dbReference>
<dbReference type="InterPro" id="IPR001753">
    <property type="entry name" value="Enoyl-CoA_hydra/iso"/>
</dbReference>
<reference evidence="4 5" key="1">
    <citation type="submission" date="2016-12" db="EMBL/GenBank/DDBJ databases">
        <title>The new phylogeny of genus Mycobacterium.</title>
        <authorList>
            <person name="Tortoli E."/>
            <person name="Trovato A."/>
            <person name="Cirillo D.M."/>
        </authorList>
    </citation>
    <scope>NUCLEOTIDE SEQUENCE [LARGE SCALE GENOMIC DNA]</scope>
    <source>
        <strain evidence="4 5">DSM 44624</strain>
    </source>
</reference>
<dbReference type="GO" id="GO:0003824">
    <property type="term" value="F:catalytic activity"/>
    <property type="evidence" value="ECO:0007669"/>
    <property type="project" value="UniProtKB-ARBA"/>
</dbReference>
<keyword evidence="6" id="KW-1185">Reference proteome</keyword>
<reference evidence="3 6" key="2">
    <citation type="journal article" date="2019" name="Emerg. Microbes Infect.">
        <title>Comprehensive subspecies identification of 175 nontuberculous mycobacteria species based on 7547 genomic profiles.</title>
        <authorList>
            <person name="Matsumoto Y."/>
            <person name="Kinjo T."/>
            <person name="Motooka D."/>
            <person name="Nabeya D."/>
            <person name="Jung N."/>
            <person name="Uechi K."/>
            <person name="Horii T."/>
            <person name="Iida T."/>
            <person name="Fujita J."/>
            <person name="Nakamura S."/>
        </authorList>
    </citation>
    <scope>NUCLEOTIDE SEQUENCE [LARGE SCALE GENOMIC DNA]</scope>
    <source>
        <strain evidence="3 6">JCM 12687</strain>
        <plasmid evidence="3">pJCM12687</plasmid>
    </source>
</reference>
<keyword evidence="3" id="KW-0614">Plasmid</keyword>
<evidence type="ECO:0000313" key="4">
    <source>
        <dbReference type="EMBL" id="ORA40205.1"/>
    </source>
</evidence>
<organism evidence="4 5">
    <name type="scientific">Mycobacterium branderi</name>
    <dbReference type="NCBI Taxonomy" id="43348"/>
    <lineage>
        <taxon>Bacteria</taxon>
        <taxon>Bacillati</taxon>
        <taxon>Actinomycetota</taxon>
        <taxon>Actinomycetes</taxon>
        <taxon>Mycobacteriales</taxon>
        <taxon>Mycobacteriaceae</taxon>
        <taxon>Mycobacterium</taxon>
    </lineage>
</organism>
<dbReference type="Pfam" id="PF00378">
    <property type="entry name" value="ECH_1"/>
    <property type="match status" value="1"/>
</dbReference>
<evidence type="ECO:0000256" key="1">
    <source>
        <dbReference type="ARBA" id="ARBA00005254"/>
    </source>
</evidence>
<evidence type="ECO:0000313" key="3">
    <source>
        <dbReference type="EMBL" id="BBZ15495.1"/>
    </source>
</evidence>
<dbReference type="EMBL" id="MVHM01000002">
    <property type="protein sequence ID" value="ORA40205.1"/>
    <property type="molecule type" value="Genomic_DNA"/>
</dbReference>
<reference evidence="3" key="3">
    <citation type="submission" date="2020-02" db="EMBL/GenBank/DDBJ databases">
        <authorList>
            <person name="Matsumoto Y."/>
            <person name="Kinjo T."/>
            <person name="Motooka D."/>
            <person name="Nabeya D."/>
            <person name="Jung N."/>
            <person name="Uechi K."/>
            <person name="Horii T."/>
            <person name="Iida T."/>
            <person name="Fujita J."/>
            <person name="Nakamura S."/>
        </authorList>
    </citation>
    <scope>NUCLEOTIDE SEQUENCE</scope>
    <source>
        <strain evidence="3">JCM 12687</strain>
        <plasmid evidence="3">pJCM12687</plasmid>
    </source>
</reference>
<protein>
    <submittedName>
        <fullName evidence="4">Enoyl-CoA hydratase</fullName>
    </submittedName>
</protein>
<keyword evidence="2" id="KW-1133">Transmembrane helix</keyword>
<feature type="transmembrane region" description="Helical" evidence="2">
    <location>
        <begin position="113"/>
        <end position="136"/>
    </location>
</feature>
<dbReference type="SUPFAM" id="SSF52096">
    <property type="entry name" value="ClpP/crotonase"/>
    <property type="match status" value="1"/>
</dbReference>
<dbReference type="AlphaFoldDB" id="A0A7I7WFD3"/>
<proteinExistence type="inferred from homology"/>
<sequence>MTTINSDGQAYAGIDDLAVEFCDGVLSITLNRPDTLNALTAAMYATMADTLERAATDPGVRVVRLGGAGRGFSSGAGVSAQDQAARNASGSQAEIVGTASRAIRSIVNLPQPVVAVVQGPAAGIGASLALACDVILASEDAFFVLAFTTVGLMTDGGASALFAAAVGRVRAMRMALLAERISAAEAYAWGLVTALYPADGFNTEVARVISTLAKGPMVALRKTKQAINAATLTELEAALEREQRGQRVLIESNDFREGAKAFQERRPPKFTDY</sequence>
<dbReference type="Gene3D" id="1.10.12.10">
    <property type="entry name" value="Lyase 2-enoyl-coa Hydratase, Chain A, domain 2"/>
    <property type="match status" value="1"/>
</dbReference>
<dbReference type="PANTHER" id="PTHR43459">
    <property type="entry name" value="ENOYL-COA HYDRATASE"/>
    <property type="match status" value="1"/>
</dbReference>